<comment type="caution">
    <text evidence="2">The sequence shown here is derived from an EMBL/GenBank/DDBJ whole genome shotgun (WGS) entry which is preliminary data.</text>
</comment>
<evidence type="ECO:0000256" key="1">
    <source>
        <dbReference type="SAM" id="Phobius"/>
    </source>
</evidence>
<name>A0A7C5VIW2_9DEIN</name>
<evidence type="ECO:0000313" key="2">
    <source>
        <dbReference type="EMBL" id="HHM67514.1"/>
    </source>
</evidence>
<keyword evidence="1" id="KW-0472">Membrane</keyword>
<proteinExistence type="predicted"/>
<organism evidence="2">
    <name type="scientific">Thermus caliditerrae</name>
    <dbReference type="NCBI Taxonomy" id="1330700"/>
    <lineage>
        <taxon>Bacteria</taxon>
        <taxon>Thermotogati</taxon>
        <taxon>Deinococcota</taxon>
        <taxon>Deinococci</taxon>
        <taxon>Thermales</taxon>
        <taxon>Thermaceae</taxon>
        <taxon>Thermus</taxon>
    </lineage>
</organism>
<sequence length="144" mass="15540">MAELLLLMAAVPSVGLALAAGYAPGFLPLALLAYYTYPLLLMAGGRLLRGRWRERLPENLLRHPMRLPLMALSLPYPVYWAAAGALGEPWLQAYGAFLRGPGLAIPLAVLVLQPLGMVLPPALVSLLVLAASFGAEWTLRRTLL</sequence>
<gene>
    <name evidence="2" type="ORF">ENM28_02110</name>
</gene>
<reference evidence="2" key="1">
    <citation type="journal article" date="2020" name="mSystems">
        <title>Genome- and Community-Level Interaction Insights into Carbon Utilization and Element Cycling Functions of Hydrothermarchaeota in Hydrothermal Sediment.</title>
        <authorList>
            <person name="Zhou Z."/>
            <person name="Liu Y."/>
            <person name="Xu W."/>
            <person name="Pan J."/>
            <person name="Luo Z.H."/>
            <person name="Li M."/>
        </authorList>
    </citation>
    <scope>NUCLEOTIDE SEQUENCE [LARGE SCALE GENOMIC DNA]</scope>
    <source>
        <strain evidence="2">SpSt-1071</strain>
    </source>
</reference>
<keyword evidence="1" id="KW-1133">Transmembrane helix</keyword>
<feature type="transmembrane region" description="Helical" evidence="1">
    <location>
        <begin position="29"/>
        <end position="48"/>
    </location>
</feature>
<feature type="transmembrane region" description="Helical" evidence="1">
    <location>
        <begin position="69"/>
        <end position="87"/>
    </location>
</feature>
<dbReference type="EMBL" id="DRXE01000078">
    <property type="protein sequence ID" value="HHM67514.1"/>
    <property type="molecule type" value="Genomic_DNA"/>
</dbReference>
<feature type="transmembrane region" description="Helical" evidence="1">
    <location>
        <begin position="107"/>
        <end position="131"/>
    </location>
</feature>
<protein>
    <submittedName>
        <fullName evidence="2">Uncharacterized protein</fullName>
    </submittedName>
</protein>
<accession>A0A7C5VIW2</accession>
<dbReference type="AlphaFoldDB" id="A0A7C5VIW2"/>
<keyword evidence="1" id="KW-0812">Transmembrane</keyword>